<evidence type="ECO:0000256" key="6">
    <source>
        <dbReference type="ARBA" id="ARBA00022840"/>
    </source>
</evidence>
<dbReference type="eggNOG" id="COG0037">
    <property type="taxonomic scope" value="Bacteria"/>
</dbReference>
<dbReference type="GO" id="GO:0005524">
    <property type="term" value="F:ATP binding"/>
    <property type="evidence" value="ECO:0007669"/>
    <property type="project" value="UniProtKB-UniRule"/>
</dbReference>
<dbReference type="Pfam" id="PF01171">
    <property type="entry name" value="ATP_bind_3"/>
    <property type="match status" value="1"/>
</dbReference>
<sequence>MFTPKQIAQLNLYHQQGYQFVVAYSGGVDSTVLLYLLNDFCRKINTPLTAIHIHHGISANADYWLEHCKAVTAELNVELTTVRVSINKGPRQSLEALARDARYQAIVEHTNNKSIIFTGQHLDDQTETFLLRLKRGSGPNGLASMREVRNLAGERVLLRPLLQVSRADIEQYAIEHKIRWIEDESNNDQNFDRNFLRKQIIPQLNKKWPQFNQMVQRSAQLCHDYQLLANELAELDSQNCIDAQGCLIVERCLSLSETRINNIVRYWLDQHCISMPSSKQMEQIRYAMQSKSDAQPIVRIAGAELRRFNGKLYILQQVDLEWILHDNADITIEVDSPIVINTAQGRALTIAKVTEGNRVRLPHKDEVVSIRYKVKSSTKCSPHYRQQSRTIKKLLQELSVEPWFRHKIPYLYYDDNCVAALGYWIEKTYLVDENSHSNLTGLGWFIEEGFTKHESNSRSVSL</sequence>
<evidence type="ECO:0000256" key="1">
    <source>
        <dbReference type="ARBA" id="ARBA00004496"/>
    </source>
</evidence>
<evidence type="ECO:0000313" key="10">
    <source>
        <dbReference type="EMBL" id="EWH11302.1"/>
    </source>
</evidence>
<dbReference type="InterPro" id="IPR012094">
    <property type="entry name" value="tRNA_Ile_lys_synt"/>
</dbReference>
<dbReference type="NCBIfam" id="TIGR02433">
    <property type="entry name" value="lysidine_TilS_C"/>
    <property type="match status" value="1"/>
</dbReference>
<comment type="caution">
    <text evidence="10">The sequence shown here is derived from an EMBL/GenBank/DDBJ whole genome shotgun (WGS) entry which is preliminary data.</text>
</comment>
<gene>
    <name evidence="8" type="primary">tilS</name>
    <name evidence="10" type="ORF">DS2_03985</name>
</gene>
<evidence type="ECO:0000256" key="4">
    <source>
        <dbReference type="ARBA" id="ARBA00022694"/>
    </source>
</evidence>
<keyword evidence="5 8" id="KW-0547">Nucleotide-binding</keyword>
<feature type="binding site" evidence="8">
    <location>
        <begin position="25"/>
        <end position="30"/>
    </location>
    <ligand>
        <name>ATP</name>
        <dbReference type="ChEBI" id="CHEBI:30616"/>
    </ligand>
</feature>
<dbReference type="EMBL" id="ARZY01000005">
    <property type="protein sequence ID" value="EWH11302.1"/>
    <property type="molecule type" value="Genomic_DNA"/>
</dbReference>
<organism evidence="10 11">
    <name type="scientific">Catenovulum agarivorans DS-2</name>
    <dbReference type="NCBI Taxonomy" id="1328313"/>
    <lineage>
        <taxon>Bacteria</taxon>
        <taxon>Pseudomonadati</taxon>
        <taxon>Pseudomonadota</taxon>
        <taxon>Gammaproteobacteria</taxon>
        <taxon>Alteromonadales</taxon>
        <taxon>Alteromonadaceae</taxon>
        <taxon>Catenovulum</taxon>
    </lineage>
</organism>
<dbReference type="Pfam" id="PF11734">
    <property type="entry name" value="TilS_C"/>
    <property type="match status" value="1"/>
</dbReference>
<dbReference type="STRING" id="1328313.DS2_03985"/>
<dbReference type="Proteomes" id="UP000019276">
    <property type="component" value="Unassembled WGS sequence"/>
</dbReference>
<dbReference type="SUPFAM" id="SSF52402">
    <property type="entry name" value="Adenine nucleotide alpha hydrolases-like"/>
    <property type="match status" value="1"/>
</dbReference>
<dbReference type="PANTHER" id="PTHR43033:SF1">
    <property type="entry name" value="TRNA(ILE)-LYSIDINE SYNTHASE-RELATED"/>
    <property type="match status" value="1"/>
</dbReference>
<comment type="similarity">
    <text evidence="8">Belongs to the tRNA(Ile)-lysidine synthase family.</text>
</comment>
<dbReference type="InterPro" id="IPR012795">
    <property type="entry name" value="tRNA_Ile_lys_synt_N"/>
</dbReference>
<dbReference type="Gene3D" id="3.40.50.620">
    <property type="entry name" value="HUPs"/>
    <property type="match status" value="1"/>
</dbReference>
<dbReference type="InterPro" id="IPR015262">
    <property type="entry name" value="tRNA_Ile_lys_synt_subst-bd"/>
</dbReference>
<evidence type="ECO:0000256" key="7">
    <source>
        <dbReference type="ARBA" id="ARBA00048539"/>
    </source>
</evidence>
<reference evidence="10 11" key="1">
    <citation type="journal article" date="2014" name="Genome Announc.">
        <title>Draft Genome Sequence of the Agar-Degrading Bacterium Catenovulum sp. Strain DS-2, Isolated from Intestines of Haliotis diversicolor.</title>
        <authorList>
            <person name="Shan D."/>
            <person name="Li X."/>
            <person name="Gu Z."/>
            <person name="Wei G."/>
            <person name="Gao Z."/>
            <person name="Shao Z."/>
        </authorList>
    </citation>
    <scope>NUCLEOTIDE SEQUENCE [LARGE SCALE GENOMIC DNA]</scope>
    <source>
        <strain evidence="10 11">DS-2</strain>
    </source>
</reference>
<keyword evidence="3 8" id="KW-0436">Ligase</keyword>
<keyword evidence="11" id="KW-1185">Reference proteome</keyword>
<dbReference type="InterPro" id="IPR014729">
    <property type="entry name" value="Rossmann-like_a/b/a_fold"/>
</dbReference>
<protein>
    <recommendedName>
        <fullName evidence="8">tRNA(Ile)-lysidine synthase</fullName>
        <ecNumber evidence="8">6.3.4.19</ecNumber>
    </recommendedName>
    <alternativeName>
        <fullName evidence="8">tRNA(Ile)-2-lysyl-cytidine synthase</fullName>
    </alternativeName>
    <alternativeName>
        <fullName evidence="8">tRNA(Ile)-lysidine synthetase</fullName>
    </alternativeName>
</protein>
<dbReference type="GO" id="GO:0006400">
    <property type="term" value="P:tRNA modification"/>
    <property type="evidence" value="ECO:0007669"/>
    <property type="project" value="UniProtKB-UniRule"/>
</dbReference>
<evidence type="ECO:0000256" key="5">
    <source>
        <dbReference type="ARBA" id="ARBA00022741"/>
    </source>
</evidence>
<accession>W7QQN2</accession>
<name>W7QQN2_9ALTE</name>
<dbReference type="NCBIfam" id="TIGR02432">
    <property type="entry name" value="lysidine_TilS_N"/>
    <property type="match status" value="1"/>
</dbReference>
<dbReference type="InterPro" id="IPR011063">
    <property type="entry name" value="TilS/TtcA_N"/>
</dbReference>
<comment type="domain">
    <text evidence="8">The N-terminal region contains the highly conserved SGGXDS motif, predicted to be a P-loop motif involved in ATP binding.</text>
</comment>
<dbReference type="GO" id="GO:0005737">
    <property type="term" value="C:cytoplasm"/>
    <property type="evidence" value="ECO:0007669"/>
    <property type="project" value="UniProtKB-SubCell"/>
</dbReference>
<comment type="subcellular location">
    <subcellularLocation>
        <location evidence="1 8">Cytoplasm</location>
    </subcellularLocation>
</comment>
<dbReference type="Gene3D" id="1.20.59.20">
    <property type="match status" value="1"/>
</dbReference>
<dbReference type="EC" id="6.3.4.19" evidence="8"/>
<evidence type="ECO:0000256" key="3">
    <source>
        <dbReference type="ARBA" id="ARBA00022598"/>
    </source>
</evidence>
<dbReference type="SMART" id="SM00977">
    <property type="entry name" value="TilS_C"/>
    <property type="match status" value="1"/>
</dbReference>
<keyword evidence="4 8" id="KW-0819">tRNA processing</keyword>
<evidence type="ECO:0000256" key="8">
    <source>
        <dbReference type="HAMAP-Rule" id="MF_01161"/>
    </source>
</evidence>
<dbReference type="AlphaFoldDB" id="W7QQN2"/>
<evidence type="ECO:0000313" key="11">
    <source>
        <dbReference type="Proteomes" id="UP000019276"/>
    </source>
</evidence>
<evidence type="ECO:0000259" key="9">
    <source>
        <dbReference type="SMART" id="SM00977"/>
    </source>
</evidence>
<dbReference type="Pfam" id="PF09179">
    <property type="entry name" value="TilS"/>
    <property type="match status" value="1"/>
</dbReference>
<dbReference type="InterPro" id="IPR012796">
    <property type="entry name" value="Lysidine-tRNA-synth_C"/>
</dbReference>
<dbReference type="HAMAP" id="MF_01161">
    <property type="entry name" value="tRNA_Ile_lys_synt"/>
    <property type="match status" value="1"/>
</dbReference>
<dbReference type="RefSeq" id="WP_051479610.1">
    <property type="nucleotide sequence ID" value="NZ_ARZY01000005.1"/>
</dbReference>
<dbReference type="GO" id="GO:0032267">
    <property type="term" value="F:tRNA(Ile)-lysidine synthase activity"/>
    <property type="evidence" value="ECO:0007669"/>
    <property type="project" value="UniProtKB-EC"/>
</dbReference>
<dbReference type="PATRIC" id="fig|1328313.3.peg.825"/>
<dbReference type="OrthoDB" id="9807403at2"/>
<dbReference type="PANTHER" id="PTHR43033">
    <property type="entry name" value="TRNA(ILE)-LYSIDINE SYNTHASE-RELATED"/>
    <property type="match status" value="1"/>
</dbReference>
<keyword evidence="6 8" id="KW-0067">ATP-binding</keyword>
<dbReference type="CDD" id="cd01992">
    <property type="entry name" value="TilS_N"/>
    <property type="match status" value="1"/>
</dbReference>
<dbReference type="SUPFAM" id="SSF82829">
    <property type="entry name" value="MesJ substrate recognition domain-like"/>
    <property type="match status" value="1"/>
</dbReference>
<comment type="catalytic activity">
    <reaction evidence="7 8">
        <text>cytidine(34) in tRNA(Ile2) + L-lysine + ATP = lysidine(34) in tRNA(Ile2) + AMP + diphosphate + H(+)</text>
        <dbReference type="Rhea" id="RHEA:43744"/>
        <dbReference type="Rhea" id="RHEA-COMP:10625"/>
        <dbReference type="Rhea" id="RHEA-COMP:10670"/>
        <dbReference type="ChEBI" id="CHEBI:15378"/>
        <dbReference type="ChEBI" id="CHEBI:30616"/>
        <dbReference type="ChEBI" id="CHEBI:32551"/>
        <dbReference type="ChEBI" id="CHEBI:33019"/>
        <dbReference type="ChEBI" id="CHEBI:82748"/>
        <dbReference type="ChEBI" id="CHEBI:83665"/>
        <dbReference type="ChEBI" id="CHEBI:456215"/>
        <dbReference type="EC" id="6.3.4.19"/>
    </reaction>
</comment>
<proteinExistence type="inferred from homology"/>
<evidence type="ECO:0000256" key="2">
    <source>
        <dbReference type="ARBA" id="ARBA00022490"/>
    </source>
</evidence>
<comment type="function">
    <text evidence="8">Ligates lysine onto the cytidine present at position 34 of the AUA codon-specific tRNA(Ile) that contains the anticodon CAU, in an ATP-dependent manner. Cytidine is converted to lysidine, thus changing the amino acid specificity of the tRNA from methionine to isoleucine.</text>
</comment>
<feature type="domain" description="Lysidine-tRNA(Ile) synthetase C-terminal" evidence="9">
    <location>
        <begin position="368"/>
        <end position="444"/>
    </location>
</feature>
<keyword evidence="2 8" id="KW-0963">Cytoplasm</keyword>
<dbReference type="SUPFAM" id="SSF56037">
    <property type="entry name" value="PheT/TilS domain"/>
    <property type="match status" value="1"/>
</dbReference>